<name>A0A8S9YK18_9TREM</name>
<feature type="compositionally biased region" description="Basic residues" evidence="1">
    <location>
        <begin position="20"/>
        <end position="31"/>
    </location>
</feature>
<comment type="caution">
    <text evidence="2">The sequence shown here is derived from an EMBL/GenBank/DDBJ whole genome shotgun (WGS) entry which is preliminary data.</text>
</comment>
<protein>
    <submittedName>
        <fullName evidence="2">Uncharacterized protein</fullName>
    </submittedName>
</protein>
<gene>
    <name evidence="2" type="ORF">EG68_10184</name>
</gene>
<evidence type="ECO:0000256" key="1">
    <source>
        <dbReference type="SAM" id="MobiDB-lite"/>
    </source>
</evidence>
<reference evidence="2" key="1">
    <citation type="submission" date="2019-07" db="EMBL/GenBank/DDBJ databases">
        <title>Annotation for the trematode Paragonimus miyazaki's.</title>
        <authorList>
            <person name="Choi Y.-J."/>
        </authorList>
    </citation>
    <scope>NUCLEOTIDE SEQUENCE</scope>
    <source>
        <strain evidence="2">Japan</strain>
    </source>
</reference>
<feature type="region of interest" description="Disordered" evidence="1">
    <location>
        <begin position="70"/>
        <end position="100"/>
    </location>
</feature>
<organism evidence="2 3">
    <name type="scientific">Paragonimus skrjabini miyazakii</name>
    <dbReference type="NCBI Taxonomy" id="59628"/>
    <lineage>
        <taxon>Eukaryota</taxon>
        <taxon>Metazoa</taxon>
        <taxon>Spiralia</taxon>
        <taxon>Lophotrochozoa</taxon>
        <taxon>Platyhelminthes</taxon>
        <taxon>Trematoda</taxon>
        <taxon>Digenea</taxon>
        <taxon>Plagiorchiida</taxon>
        <taxon>Troglotremata</taxon>
        <taxon>Troglotrematidae</taxon>
        <taxon>Paragonimus</taxon>
    </lineage>
</organism>
<dbReference type="Proteomes" id="UP000822476">
    <property type="component" value="Unassembled WGS sequence"/>
</dbReference>
<feature type="region of interest" description="Disordered" evidence="1">
    <location>
        <begin position="119"/>
        <end position="138"/>
    </location>
</feature>
<feature type="region of interest" description="Disordered" evidence="1">
    <location>
        <begin position="1"/>
        <end position="56"/>
    </location>
</feature>
<keyword evidence="3" id="KW-1185">Reference proteome</keyword>
<dbReference type="EMBL" id="JTDE01006103">
    <property type="protein sequence ID" value="KAF7245656.1"/>
    <property type="molecule type" value="Genomic_DNA"/>
</dbReference>
<evidence type="ECO:0000313" key="2">
    <source>
        <dbReference type="EMBL" id="KAF7245656.1"/>
    </source>
</evidence>
<dbReference type="AlphaFoldDB" id="A0A8S9YK18"/>
<feature type="compositionally biased region" description="Basic residues" evidence="1">
    <location>
        <begin position="1"/>
        <end position="12"/>
    </location>
</feature>
<feature type="compositionally biased region" description="Polar residues" evidence="1">
    <location>
        <begin position="89"/>
        <end position="100"/>
    </location>
</feature>
<dbReference type="OrthoDB" id="6272382at2759"/>
<proteinExistence type="predicted"/>
<sequence length="198" mass="22239">MVFRRGRGKSKYARHESSSAHRRRRRSRSRSRSKEPEIQIQMKPLMLASDNDSTRQTEIEYIEGSSFQQKSFSSSRQLPRPFAPEAFSTGISSAGSNASNRSQYNSMLAERAHDTAIFGQLTTPPPSSTLGSDPTESKERIISSVDTVKQLIHNRFAKPDAAAWNRWLIRLSELKEARAQDLSLAAQKRRMNGVLSAG</sequence>
<evidence type="ECO:0000313" key="3">
    <source>
        <dbReference type="Proteomes" id="UP000822476"/>
    </source>
</evidence>
<accession>A0A8S9YK18</accession>